<accession>A0A059CYY5</accession>
<dbReference type="InParanoid" id="A0A059CYY5"/>
<feature type="compositionally biased region" description="Basic and acidic residues" evidence="1">
    <location>
        <begin position="20"/>
        <end position="31"/>
    </location>
</feature>
<feature type="compositionally biased region" description="Low complexity" evidence="1">
    <location>
        <begin position="50"/>
        <end position="68"/>
    </location>
</feature>
<name>A0A059CYY5_EUCGR</name>
<dbReference type="Gramene" id="KCW83376">
    <property type="protein sequence ID" value="KCW83376"/>
    <property type="gene ID" value="EUGRSUZ_B00309"/>
</dbReference>
<gene>
    <name evidence="2" type="ORF">EUGRSUZ_B00309</name>
</gene>
<sequence>MTATMNDDAFLPSLERGRRRQEGGSRRWRNGERRRRRRDLSLVKSGRNTLSLPRVRSSSSPKSLGDPSELTTPRPA</sequence>
<evidence type="ECO:0000313" key="2">
    <source>
        <dbReference type="EMBL" id="KCW83376.1"/>
    </source>
</evidence>
<organism evidence="2">
    <name type="scientific">Eucalyptus grandis</name>
    <name type="common">Flooded gum</name>
    <dbReference type="NCBI Taxonomy" id="71139"/>
    <lineage>
        <taxon>Eukaryota</taxon>
        <taxon>Viridiplantae</taxon>
        <taxon>Streptophyta</taxon>
        <taxon>Embryophyta</taxon>
        <taxon>Tracheophyta</taxon>
        <taxon>Spermatophyta</taxon>
        <taxon>Magnoliopsida</taxon>
        <taxon>eudicotyledons</taxon>
        <taxon>Gunneridae</taxon>
        <taxon>Pentapetalae</taxon>
        <taxon>rosids</taxon>
        <taxon>malvids</taxon>
        <taxon>Myrtales</taxon>
        <taxon>Myrtaceae</taxon>
        <taxon>Myrtoideae</taxon>
        <taxon>Eucalypteae</taxon>
        <taxon>Eucalyptus</taxon>
    </lineage>
</organism>
<protein>
    <submittedName>
        <fullName evidence="2">Uncharacterized protein</fullName>
    </submittedName>
</protein>
<evidence type="ECO:0000256" key="1">
    <source>
        <dbReference type="SAM" id="MobiDB-lite"/>
    </source>
</evidence>
<dbReference type="AlphaFoldDB" id="A0A059CYY5"/>
<reference evidence="2" key="1">
    <citation type="submission" date="2013-07" db="EMBL/GenBank/DDBJ databases">
        <title>The genome of Eucalyptus grandis.</title>
        <authorList>
            <person name="Schmutz J."/>
            <person name="Hayes R."/>
            <person name="Myburg A."/>
            <person name="Tuskan G."/>
            <person name="Grattapaglia D."/>
            <person name="Rokhsar D.S."/>
        </authorList>
    </citation>
    <scope>NUCLEOTIDE SEQUENCE</scope>
    <source>
        <tissue evidence="2">Leaf extractions</tissue>
    </source>
</reference>
<proteinExistence type="predicted"/>
<feature type="region of interest" description="Disordered" evidence="1">
    <location>
        <begin position="1"/>
        <end position="76"/>
    </location>
</feature>
<dbReference type="EMBL" id="KK198754">
    <property type="protein sequence ID" value="KCW83376.1"/>
    <property type="molecule type" value="Genomic_DNA"/>
</dbReference>